<dbReference type="PANTHER" id="PTHR13264">
    <property type="entry name" value="GCIP-INTERACTING PROTEIN P29"/>
    <property type="match status" value="1"/>
</dbReference>
<dbReference type="KEGG" id="pmrn:116937388"/>
<comment type="function">
    <text evidence="7">Involved in pre-mRNA splicing as component of the spliceosome.</text>
</comment>
<evidence type="ECO:0000313" key="10">
    <source>
        <dbReference type="Proteomes" id="UP001318040"/>
    </source>
</evidence>
<dbReference type="GO" id="GO:0071014">
    <property type="term" value="C:post-mRNA release spliceosomal complex"/>
    <property type="evidence" value="ECO:0007669"/>
    <property type="project" value="TreeGrafter"/>
</dbReference>
<reference evidence="11" key="1">
    <citation type="submission" date="2025-08" db="UniProtKB">
        <authorList>
            <consortium name="RefSeq"/>
        </authorList>
    </citation>
    <scope>IDENTIFICATION</scope>
    <source>
        <tissue evidence="11">Sperm</tissue>
    </source>
</reference>
<evidence type="ECO:0000256" key="9">
    <source>
        <dbReference type="SAM" id="MobiDB-lite"/>
    </source>
</evidence>
<evidence type="ECO:0000256" key="3">
    <source>
        <dbReference type="ARBA" id="ARBA00022664"/>
    </source>
</evidence>
<keyword evidence="10" id="KW-1185">Reference proteome</keyword>
<evidence type="ECO:0000256" key="5">
    <source>
        <dbReference type="ARBA" id="ARBA00023187"/>
    </source>
</evidence>
<organism evidence="10 11">
    <name type="scientific">Petromyzon marinus</name>
    <name type="common">Sea lamprey</name>
    <dbReference type="NCBI Taxonomy" id="7757"/>
    <lineage>
        <taxon>Eukaryota</taxon>
        <taxon>Metazoa</taxon>
        <taxon>Chordata</taxon>
        <taxon>Craniata</taxon>
        <taxon>Vertebrata</taxon>
        <taxon>Cyclostomata</taxon>
        <taxon>Hyperoartia</taxon>
        <taxon>Petromyzontiformes</taxon>
        <taxon>Petromyzontidae</taxon>
        <taxon>Petromyzon</taxon>
    </lineage>
</organism>
<dbReference type="Proteomes" id="UP001318040">
    <property type="component" value="Unplaced"/>
</dbReference>
<dbReference type="Pfam" id="PF08231">
    <property type="entry name" value="SYF2"/>
    <property type="match status" value="1"/>
</dbReference>
<proteinExistence type="inferred from homology"/>
<comment type="similarity">
    <text evidence="2 8">Belongs to the SYF2 family.</text>
</comment>
<evidence type="ECO:0000256" key="6">
    <source>
        <dbReference type="ARBA" id="ARBA00023242"/>
    </source>
</evidence>
<protein>
    <recommendedName>
        <fullName evidence="8">Pre-mRNA-splicing factor SYF2</fullName>
    </recommendedName>
</protein>
<dbReference type="RefSeq" id="XP_032800356.1">
    <property type="nucleotide sequence ID" value="XM_032944465.1"/>
</dbReference>
<evidence type="ECO:0000313" key="11">
    <source>
        <dbReference type="RefSeq" id="XP_032800356.1"/>
    </source>
</evidence>
<keyword evidence="5 8" id="KW-0508">mRNA splicing</keyword>
<feature type="region of interest" description="Disordered" evidence="9">
    <location>
        <begin position="27"/>
        <end position="121"/>
    </location>
</feature>
<comment type="subunit">
    <text evidence="8">May be part of a spliceosome complex.</text>
</comment>
<dbReference type="AlphaFoldDB" id="A0AAJ7SKJ0"/>
<dbReference type="InterPro" id="IPR013260">
    <property type="entry name" value="mRNA_splic_SYF2"/>
</dbReference>
<feature type="compositionally biased region" description="Basic and acidic residues" evidence="9">
    <location>
        <begin position="27"/>
        <end position="38"/>
    </location>
</feature>
<dbReference type="GO" id="GO:0071013">
    <property type="term" value="C:catalytic step 2 spliceosome"/>
    <property type="evidence" value="ECO:0007669"/>
    <property type="project" value="TreeGrafter"/>
</dbReference>
<keyword evidence="3 8" id="KW-0507">mRNA processing</keyword>
<evidence type="ECO:0000256" key="1">
    <source>
        <dbReference type="ARBA" id="ARBA00004123"/>
    </source>
</evidence>
<dbReference type="GO" id="GO:0000974">
    <property type="term" value="C:Prp19 complex"/>
    <property type="evidence" value="ECO:0007669"/>
    <property type="project" value="TreeGrafter"/>
</dbReference>
<dbReference type="PANTHER" id="PTHR13264:SF5">
    <property type="entry name" value="PRE-MRNA-SPLICING FACTOR SYF2"/>
    <property type="match status" value="1"/>
</dbReference>
<evidence type="ECO:0000256" key="2">
    <source>
        <dbReference type="ARBA" id="ARBA00010028"/>
    </source>
</evidence>
<evidence type="ECO:0000256" key="8">
    <source>
        <dbReference type="RuleBase" id="RU367148"/>
    </source>
</evidence>
<dbReference type="GO" id="GO:0000398">
    <property type="term" value="P:mRNA splicing, via spliceosome"/>
    <property type="evidence" value="ECO:0007669"/>
    <property type="project" value="UniProtKB-UniRule"/>
</dbReference>
<comment type="subcellular location">
    <subcellularLocation>
        <location evidence="1 8">Nucleus</location>
    </subcellularLocation>
</comment>
<evidence type="ECO:0000256" key="7">
    <source>
        <dbReference type="ARBA" id="ARBA00045277"/>
    </source>
</evidence>
<sequence length="232" mass="27477">MASMASEAPCVSGDACDKRSERLKKLRELHLRRNESRKLNQQQVQEESHQQQLPLNWEAQKERAQRQLATEQRRQECEAQGEDFERQQLLATSAEDADRWERKKRKRNPDPGFSDYSAAQERQYQRLVRQIKPDLEEYRTQRERAGEDLFPTADSLSHGSHRPSEDAISRMVTDVEKQIDKRAKFSRRRCFNDDQDIDYINERNAKFNRKAERFYGKYTGEIKQNLERGTAV</sequence>
<gene>
    <name evidence="11" type="primary">SYF2</name>
</gene>
<evidence type="ECO:0000256" key="4">
    <source>
        <dbReference type="ARBA" id="ARBA00022728"/>
    </source>
</evidence>
<name>A0AAJ7SKJ0_PETMA</name>
<accession>A0AAJ7SKJ0</accession>
<feature type="compositionally biased region" description="Basic and acidic residues" evidence="9">
    <location>
        <begin position="59"/>
        <end position="77"/>
    </location>
</feature>
<keyword evidence="6 8" id="KW-0539">Nucleus</keyword>
<keyword evidence="4 8" id="KW-0747">Spliceosome</keyword>